<evidence type="ECO:0008006" key="3">
    <source>
        <dbReference type="Google" id="ProtNLM"/>
    </source>
</evidence>
<comment type="caution">
    <text evidence="1">The sequence shown here is derived from an EMBL/GenBank/DDBJ whole genome shotgun (WGS) entry which is preliminary data.</text>
</comment>
<keyword evidence="2" id="KW-1185">Reference proteome</keyword>
<dbReference type="OrthoDB" id="3265815at2759"/>
<accession>A0A5M3MMY6</accession>
<dbReference type="GeneID" id="19199885"/>
<dbReference type="AlphaFoldDB" id="A0A5M3MMY6"/>
<reference evidence="2" key="1">
    <citation type="journal article" date="2012" name="Science">
        <title>The Paleozoic origin of enzymatic lignin decomposition reconstructed from 31 fungal genomes.</title>
        <authorList>
            <person name="Floudas D."/>
            <person name="Binder M."/>
            <person name="Riley R."/>
            <person name="Barry K."/>
            <person name="Blanchette R.A."/>
            <person name="Henrissat B."/>
            <person name="Martinez A.T."/>
            <person name="Otillar R."/>
            <person name="Spatafora J.W."/>
            <person name="Yadav J.S."/>
            <person name="Aerts A."/>
            <person name="Benoit I."/>
            <person name="Boyd A."/>
            <person name="Carlson A."/>
            <person name="Copeland A."/>
            <person name="Coutinho P.M."/>
            <person name="de Vries R.P."/>
            <person name="Ferreira P."/>
            <person name="Findley K."/>
            <person name="Foster B."/>
            <person name="Gaskell J."/>
            <person name="Glotzer D."/>
            <person name="Gorecki P."/>
            <person name="Heitman J."/>
            <person name="Hesse C."/>
            <person name="Hori C."/>
            <person name="Igarashi K."/>
            <person name="Jurgens J.A."/>
            <person name="Kallen N."/>
            <person name="Kersten P."/>
            <person name="Kohler A."/>
            <person name="Kuees U."/>
            <person name="Kumar T.K.A."/>
            <person name="Kuo A."/>
            <person name="LaButti K."/>
            <person name="Larrondo L.F."/>
            <person name="Lindquist E."/>
            <person name="Ling A."/>
            <person name="Lombard V."/>
            <person name="Lucas S."/>
            <person name="Lundell T."/>
            <person name="Martin R."/>
            <person name="McLaughlin D.J."/>
            <person name="Morgenstern I."/>
            <person name="Morin E."/>
            <person name="Murat C."/>
            <person name="Nagy L.G."/>
            <person name="Nolan M."/>
            <person name="Ohm R.A."/>
            <person name="Patyshakuliyeva A."/>
            <person name="Rokas A."/>
            <person name="Ruiz-Duenas F.J."/>
            <person name="Sabat G."/>
            <person name="Salamov A."/>
            <person name="Samejima M."/>
            <person name="Schmutz J."/>
            <person name="Slot J.C."/>
            <person name="St John F."/>
            <person name="Stenlid J."/>
            <person name="Sun H."/>
            <person name="Sun S."/>
            <person name="Syed K."/>
            <person name="Tsang A."/>
            <person name="Wiebenga A."/>
            <person name="Young D."/>
            <person name="Pisabarro A."/>
            <person name="Eastwood D.C."/>
            <person name="Martin F."/>
            <person name="Cullen D."/>
            <person name="Grigoriev I.V."/>
            <person name="Hibbett D.S."/>
        </authorList>
    </citation>
    <scope>NUCLEOTIDE SEQUENCE [LARGE SCALE GENOMIC DNA]</scope>
    <source>
        <strain evidence="2">RWD-64-598 SS2</strain>
    </source>
</reference>
<dbReference type="KEGG" id="cput:CONPUDRAFT_125253"/>
<protein>
    <recommendedName>
        <fullName evidence="3">BTB domain-containing protein</fullName>
    </recommendedName>
</protein>
<evidence type="ECO:0000313" key="2">
    <source>
        <dbReference type="Proteomes" id="UP000053558"/>
    </source>
</evidence>
<evidence type="ECO:0000313" key="1">
    <source>
        <dbReference type="EMBL" id="EIW80463.1"/>
    </source>
</evidence>
<dbReference type="OMA" id="PPTKECT"/>
<dbReference type="EMBL" id="JH711579">
    <property type="protein sequence ID" value="EIW80463.1"/>
    <property type="molecule type" value="Genomic_DNA"/>
</dbReference>
<dbReference type="Proteomes" id="UP000053558">
    <property type="component" value="Unassembled WGS sequence"/>
</dbReference>
<proteinExistence type="predicted"/>
<name>A0A5M3MMY6_CONPW</name>
<organism evidence="1 2">
    <name type="scientific">Coniophora puteana (strain RWD-64-598)</name>
    <name type="common">Brown rot fungus</name>
    <dbReference type="NCBI Taxonomy" id="741705"/>
    <lineage>
        <taxon>Eukaryota</taxon>
        <taxon>Fungi</taxon>
        <taxon>Dikarya</taxon>
        <taxon>Basidiomycota</taxon>
        <taxon>Agaricomycotina</taxon>
        <taxon>Agaricomycetes</taxon>
        <taxon>Agaricomycetidae</taxon>
        <taxon>Boletales</taxon>
        <taxon>Coniophorineae</taxon>
        <taxon>Coniophoraceae</taxon>
        <taxon>Coniophora</taxon>
    </lineage>
</organism>
<sequence>MVSVSTTFFPGSQTHISPPDLIIISSDSIFFYVESTILLNASSNAFGGLFPLSAGHQSSDAGPIVVVPEHSAVLDVILHTVYDMSCSHHSPSFDSLSAGVTAFSKYGLSIPRYIAPSTPLYSLLLSHAPLRPLDLYALAAQYDLHDLAAPTSSHLLSLSLPSLSDDVADRIGSRYLKRLFFLHLGRTDALKRILLQPPHPHAPTLTCSFEDQGRVSRAWALASAYLAWDARPDLSMVALQAALAPLGEKVRCSLCREGLQERLKNVITEWSIVKRTI</sequence>
<dbReference type="RefSeq" id="XP_007769410.1">
    <property type="nucleotide sequence ID" value="XM_007771220.1"/>
</dbReference>
<gene>
    <name evidence="1" type="ORF">CONPUDRAFT_125253</name>
</gene>